<dbReference type="Gene3D" id="3.40.1610.10">
    <property type="entry name" value="CV3147-like domain"/>
    <property type="match status" value="1"/>
</dbReference>
<gene>
    <name evidence="3" type="ORF">ABIE08_003781</name>
</gene>
<dbReference type="Gene3D" id="2.40.390.10">
    <property type="entry name" value="CV3147-like"/>
    <property type="match status" value="1"/>
</dbReference>
<reference evidence="3 4" key="1">
    <citation type="submission" date="2024-06" db="EMBL/GenBank/DDBJ databases">
        <title>Sorghum-associated microbial communities from plants grown in Nebraska, USA.</title>
        <authorList>
            <person name="Schachtman D."/>
        </authorList>
    </citation>
    <scope>NUCLEOTIDE SEQUENCE [LARGE SCALE GENOMIC DNA]</scope>
    <source>
        <strain evidence="3 4">3207</strain>
    </source>
</reference>
<accession>A0ABV2R5B0</accession>
<dbReference type="InterPro" id="IPR010318">
    <property type="entry name" value="S-Me-THD_N"/>
</dbReference>
<dbReference type="EMBL" id="JBEPSM010000003">
    <property type="protein sequence ID" value="MET4635830.1"/>
    <property type="molecule type" value="Genomic_DNA"/>
</dbReference>
<evidence type="ECO:0000259" key="2">
    <source>
        <dbReference type="Pfam" id="PF20906"/>
    </source>
</evidence>
<evidence type="ECO:0000313" key="4">
    <source>
        <dbReference type="Proteomes" id="UP001549321"/>
    </source>
</evidence>
<feature type="domain" description="S-Me-THD N-terminal" evidence="1">
    <location>
        <begin position="9"/>
        <end position="156"/>
    </location>
</feature>
<dbReference type="Pfam" id="PF20906">
    <property type="entry name" value="S-Me-THD_C"/>
    <property type="match status" value="1"/>
</dbReference>
<organism evidence="3 4">
    <name type="scientific">Kaistia defluvii</name>
    <dbReference type="NCBI Taxonomy" id="410841"/>
    <lineage>
        <taxon>Bacteria</taxon>
        <taxon>Pseudomonadati</taxon>
        <taxon>Pseudomonadota</taxon>
        <taxon>Alphaproteobacteria</taxon>
        <taxon>Hyphomicrobiales</taxon>
        <taxon>Kaistiaceae</taxon>
        <taxon>Kaistia</taxon>
    </lineage>
</organism>
<protein>
    <submittedName>
        <fullName evidence="3">DUF917 family protein</fullName>
    </submittedName>
</protein>
<name>A0ABV2R5B0_9HYPH</name>
<feature type="domain" description="S-Me-THD-like C-terminal" evidence="2">
    <location>
        <begin position="175"/>
        <end position="334"/>
    </location>
</feature>
<evidence type="ECO:0000313" key="3">
    <source>
        <dbReference type="EMBL" id="MET4635830.1"/>
    </source>
</evidence>
<keyword evidence="4" id="KW-1185">Reference proteome</keyword>
<dbReference type="InterPro" id="IPR024071">
    <property type="entry name" value="S-Me-THD_C_sf"/>
</dbReference>
<dbReference type="Pfam" id="PF06032">
    <property type="entry name" value="S-Me-THD_N"/>
    <property type="match status" value="1"/>
</dbReference>
<proteinExistence type="predicted"/>
<dbReference type="RefSeq" id="WP_354553376.1">
    <property type="nucleotide sequence ID" value="NZ_JBEPSM010000003.1"/>
</dbReference>
<evidence type="ECO:0000259" key="1">
    <source>
        <dbReference type="Pfam" id="PF06032"/>
    </source>
</evidence>
<dbReference type="SUPFAM" id="SSF160991">
    <property type="entry name" value="CV3147-like"/>
    <property type="match status" value="1"/>
</dbReference>
<comment type="caution">
    <text evidence="3">The sequence shown here is derived from an EMBL/GenBank/DDBJ whole genome shotgun (WGS) entry which is preliminary data.</text>
</comment>
<sequence length="377" mass="38819">MGRILTEKDVEPAVRGGSVYAAGGGGWADHGRMLGLAAVRIGKPELVTVDELDKNDWVATAAAIGAPAGTTAWEMQGVDYVHAVRLLQEALGEPLAALMVGQNGRSSTLNGWLPSAILGTKVLDAVGDIRAHPTGDMGSIGLAASPEPMIQTAVGGNRADNRYIELVVRGATAKVSPILRTASDMSGGFIASARNPVHASYVRKNAALGGISMALALGEAIVAADGKGAGKGSGTAVIDAICKVTGGHIAVSGRIARKDVVYTNAAFDIGTVVIGAGDKATTLHVMNEYMAIDDAGGTRLATFPDVITTLDKDGEPLSVGQLHVGMTVHVLHVPKAIIPLSAGVLDPSVYPPVEAAMGIELARYVFEDAPKKKRKKK</sequence>
<dbReference type="InterPro" id="IPR027479">
    <property type="entry name" value="S-Me-THD_N_sf"/>
</dbReference>
<dbReference type="Proteomes" id="UP001549321">
    <property type="component" value="Unassembled WGS sequence"/>
</dbReference>
<dbReference type="InterPro" id="IPR048350">
    <property type="entry name" value="S-Me-THD-like_C"/>
</dbReference>